<dbReference type="EMBL" id="KV453909">
    <property type="protein sequence ID" value="ODV82007.1"/>
    <property type="molecule type" value="Genomic_DNA"/>
</dbReference>
<organism evidence="3 4">
    <name type="scientific">Suhomyces tanzawaensis NRRL Y-17324</name>
    <dbReference type="NCBI Taxonomy" id="984487"/>
    <lineage>
        <taxon>Eukaryota</taxon>
        <taxon>Fungi</taxon>
        <taxon>Dikarya</taxon>
        <taxon>Ascomycota</taxon>
        <taxon>Saccharomycotina</taxon>
        <taxon>Pichiomycetes</taxon>
        <taxon>Debaryomycetaceae</taxon>
        <taxon>Suhomyces</taxon>
    </lineage>
</organism>
<proteinExistence type="predicted"/>
<gene>
    <name evidence="3" type="ORF">CANTADRAFT_4055</name>
</gene>
<evidence type="ECO:0000259" key="2">
    <source>
        <dbReference type="Pfam" id="PF04083"/>
    </source>
</evidence>
<evidence type="ECO:0000313" key="3">
    <source>
        <dbReference type="EMBL" id="ODV82007.1"/>
    </source>
</evidence>
<dbReference type="RefSeq" id="XP_020067129.1">
    <property type="nucleotide sequence ID" value="XM_020208834.1"/>
</dbReference>
<dbReference type="Pfam" id="PF04083">
    <property type="entry name" value="Abhydro_lipase"/>
    <property type="match status" value="1"/>
</dbReference>
<dbReference type="GeneID" id="30982970"/>
<dbReference type="GO" id="GO:0006629">
    <property type="term" value="P:lipid metabolic process"/>
    <property type="evidence" value="ECO:0007669"/>
    <property type="project" value="InterPro"/>
</dbReference>
<name>A0A1E4SRD9_9ASCO</name>
<feature type="transmembrane region" description="Helical" evidence="1">
    <location>
        <begin position="20"/>
        <end position="47"/>
    </location>
</feature>
<keyword evidence="1" id="KW-0812">Transmembrane</keyword>
<keyword evidence="1" id="KW-0472">Membrane</keyword>
<protein>
    <submittedName>
        <fullName evidence="3">Alpha/beta-hydrolase</fullName>
    </submittedName>
</protein>
<reference evidence="4" key="1">
    <citation type="submission" date="2016-05" db="EMBL/GenBank/DDBJ databases">
        <title>Comparative genomics of biotechnologically important yeasts.</title>
        <authorList>
            <consortium name="DOE Joint Genome Institute"/>
            <person name="Riley R."/>
            <person name="Haridas S."/>
            <person name="Wolfe K.H."/>
            <person name="Lopes M.R."/>
            <person name="Hittinger C.T."/>
            <person name="Goker M."/>
            <person name="Salamov A."/>
            <person name="Wisecaver J."/>
            <person name="Long T.M."/>
            <person name="Aerts A.L."/>
            <person name="Barry K."/>
            <person name="Choi C."/>
            <person name="Clum A."/>
            <person name="Coughlan A.Y."/>
            <person name="Deshpande S."/>
            <person name="Douglass A.P."/>
            <person name="Hanson S.J."/>
            <person name="Klenk H.-P."/>
            <person name="Labutti K."/>
            <person name="Lapidus A."/>
            <person name="Lindquist E."/>
            <person name="Lipzen A."/>
            <person name="Meier-Kolthoff J.P."/>
            <person name="Ohm R.A."/>
            <person name="Otillar R.P."/>
            <person name="Pangilinan J."/>
            <person name="Peng Y."/>
            <person name="Rokas A."/>
            <person name="Rosa C.A."/>
            <person name="Scheuner C."/>
            <person name="Sibirny A.A."/>
            <person name="Slot J.C."/>
            <person name="Stielow J.B."/>
            <person name="Sun H."/>
            <person name="Kurtzman C.P."/>
            <person name="Blackwell M."/>
            <person name="Grigoriev I.V."/>
            <person name="Jeffries T.W."/>
        </authorList>
    </citation>
    <scope>NUCLEOTIDE SEQUENCE [LARGE SCALE GENOMIC DNA]</scope>
    <source>
        <strain evidence="4">NRRL Y-17324</strain>
    </source>
</reference>
<evidence type="ECO:0000313" key="4">
    <source>
        <dbReference type="Proteomes" id="UP000094285"/>
    </source>
</evidence>
<dbReference type="SUPFAM" id="SSF53474">
    <property type="entry name" value="alpha/beta-Hydrolases"/>
    <property type="match status" value="1"/>
</dbReference>
<feature type="domain" description="Partial AB-hydrolase lipase" evidence="2">
    <location>
        <begin position="85"/>
        <end position="145"/>
    </location>
</feature>
<dbReference type="GO" id="GO:0016787">
    <property type="term" value="F:hydrolase activity"/>
    <property type="evidence" value="ECO:0007669"/>
    <property type="project" value="UniProtKB-KW"/>
</dbReference>
<keyword evidence="4" id="KW-1185">Reference proteome</keyword>
<dbReference type="AlphaFoldDB" id="A0A1E4SRD9"/>
<dbReference type="Proteomes" id="UP000094285">
    <property type="component" value="Unassembled WGS sequence"/>
</dbReference>
<dbReference type="InterPro" id="IPR029058">
    <property type="entry name" value="AB_hydrolase_fold"/>
</dbReference>
<dbReference type="InterPro" id="IPR006693">
    <property type="entry name" value="AB_hydrolase_lipase"/>
</dbReference>
<evidence type="ECO:0000256" key="1">
    <source>
        <dbReference type="SAM" id="Phobius"/>
    </source>
</evidence>
<keyword evidence="1" id="KW-1133">Transmembrane helix</keyword>
<dbReference type="PANTHER" id="PTHR11005">
    <property type="entry name" value="LYSOSOMAL ACID LIPASE-RELATED"/>
    <property type="match status" value="1"/>
</dbReference>
<dbReference type="OrthoDB" id="6130531at2759"/>
<dbReference type="STRING" id="984487.A0A1E4SRD9"/>
<keyword evidence="3" id="KW-0378">Hydrolase</keyword>
<accession>A0A1E4SRD9</accession>
<sequence>MFEELTPKEKLVRHGPFKAFVLRVISFFGATWFVGTMSIGALFYHLYQLITGQEKGASGSPAANGYLPRKAFPNLEKMKPTLDLRYYVLELGLDLEEYAITTEDGFVLPLHRVIDPKETAEQRNARKPVLLQHGLLSCSGGYITSGTNSMAYYLTEMGYDVWLGNNRSHFEPKHSYFEGNLFHNELYWEWDIRNLAYYDLPCIIDNVLAHKPSHEQLVLVGHSQGCTQTFLMLKNGNLKRYHDKIEHFFPLAPAVFPGVLFLERWFLRFLHNRGRLAFKAIFGLCAFLKVLGTARNNMGTTSIFHFNAYILYKFLFGWSAKKWSQSDKVRHYNALFNCTFVSAKLMNWWLSYYVEEGFSNQVLPHSDYKSGKNYAVLPPNTPIITARGTDDSKSFFPFTKSWFSDADVNVPIHIFAGDGDHLVDGKRLITHMRNYEPNYQEGKNLQVTELDDYDHCDFIWAEDLNGRISVVIHQELEKLQAQLTGTGQPVTVLEKVHEDEKVLELPFEQPAVAVAVN</sequence>
<dbReference type="Gene3D" id="3.40.50.1820">
    <property type="entry name" value="alpha/beta hydrolase"/>
    <property type="match status" value="1"/>
</dbReference>